<feature type="domain" description="BRCT" evidence="20">
    <location>
        <begin position="1393"/>
        <end position="1490"/>
    </location>
</feature>
<feature type="region of interest" description="Disordered" evidence="19">
    <location>
        <begin position="214"/>
        <end position="285"/>
    </location>
</feature>
<dbReference type="InterPro" id="IPR001357">
    <property type="entry name" value="BRCT_dom"/>
</dbReference>
<dbReference type="Pfam" id="PF18428">
    <property type="entry name" value="BRCT_3"/>
    <property type="match status" value="1"/>
</dbReference>
<name>I3JJ07_ORENI</name>
<evidence type="ECO:0000256" key="15">
    <source>
        <dbReference type="ARBA" id="ARBA00023204"/>
    </source>
</evidence>
<dbReference type="PANTHER" id="PTHR15321:SF3">
    <property type="entry name" value="TP53-BINDING PROTEIN 1"/>
    <property type="match status" value="1"/>
</dbReference>
<dbReference type="SUPFAM" id="SSF52113">
    <property type="entry name" value="BRCT domain"/>
    <property type="match status" value="2"/>
</dbReference>
<dbReference type="GO" id="GO:0016604">
    <property type="term" value="C:nuclear body"/>
    <property type="evidence" value="ECO:0007669"/>
    <property type="project" value="UniProtKB-ARBA"/>
</dbReference>
<dbReference type="InterPro" id="IPR047252">
    <property type="entry name" value="TP53BP1-like"/>
</dbReference>
<dbReference type="GO" id="GO:0006303">
    <property type="term" value="P:double-strand break repair via nonhomologous end joining"/>
    <property type="evidence" value="ECO:0007669"/>
    <property type="project" value="UniProtKB-ARBA"/>
</dbReference>
<dbReference type="GO" id="GO:2000042">
    <property type="term" value="P:negative regulation of double-strand break repair via homologous recombination"/>
    <property type="evidence" value="ECO:0007669"/>
    <property type="project" value="UniProtKB-ARBA"/>
</dbReference>
<dbReference type="CDD" id="cd20383">
    <property type="entry name" value="Tudor_53BP1"/>
    <property type="match status" value="1"/>
</dbReference>
<dbReference type="FunFam" id="3.40.50.10190:FF:000005">
    <property type="entry name" value="Tumor suppressor p53-binding protein 1"/>
    <property type="match status" value="1"/>
</dbReference>
<dbReference type="InterPro" id="IPR015125">
    <property type="entry name" value="53-BP1_Tudor"/>
</dbReference>
<evidence type="ECO:0000256" key="1">
    <source>
        <dbReference type="ARBA" id="ARBA00004123"/>
    </source>
</evidence>
<keyword evidence="11" id="KW-0805">Transcription regulation</keyword>
<dbReference type="InterPro" id="IPR047250">
    <property type="entry name" value="BRCT_p53bp1-like_rpt2"/>
</dbReference>
<dbReference type="SMART" id="SM00292">
    <property type="entry name" value="BRCT"/>
    <property type="match status" value="2"/>
</dbReference>
<reference evidence="21" key="2">
    <citation type="submission" date="2025-08" db="UniProtKB">
        <authorList>
            <consortium name="Ensembl"/>
        </authorList>
    </citation>
    <scope>IDENTIFICATION</scope>
</reference>
<feature type="region of interest" description="Disordered" evidence="19">
    <location>
        <begin position="1"/>
        <end position="20"/>
    </location>
</feature>
<evidence type="ECO:0000256" key="5">
    <source>
        <dbReference type="ARBA" id="ARBA00022499"/>
    </source>
</evidence>
<evidence type="ECO:0000313" key="22">
    <source>
        <dbReference type="Proteomes" id="UP000005207"/>
    </source>
</evidence>
<evidence type="ECO:0000256" key="18">
    <source>
        <dbReference type="ARBA" id="ARBA00073180"/>
    </source>
</evidence>
<feature type="region of interest" description="Disordered" evidence="19">
    <location>
        <begin position="761"/>
        <end position="784"/>
    </location>
</feature>
<dbReference type="STRING" id="8128.ENSONIP00000008851"/>
<feature type="compositionally biased region" description="Polar residues" evidence="19">
    <location>
        <begin position="522"/>
        <end position="543"/>
    </location>
</feature>
<keyword evidence="8" id="KW-0227">DNA damage</keyword>
<keyword evidence="15" id="KW-0234">DNA repair</keyword>
<dbReference type="GO" id="GO:0042393">
    <property type="term" value="F:histone binding"/>
    <property type="evidence" value="ECO:0007669"/>
    <property type="project" value="TreeGrafter"/>
</dbReference>
<sequence>MDPGGSELDSSLPQPDNPCLIVEDSQPDSVALEDDPESSYRALLARRLSSLQPTARSPVLVRSRSHPVALLSVIKSGQQSVEVQLRVTFQSLHLLDICVFGFALKFLFSRSEVSSSSSSESLGQSGRQLSVQVLLHSQNLQDSAEQDQQDCEILSSQDDLFDADKTGAAVDSTVSEPEQQGHPTSTPAHTLQLLHLSGQGTLVQESLSQSSVDYVAPTPDNFSHTPLIVPSSPTELEDENGADSQMDTSLPLDDRGAGEKDEPMETEAASKPQPSASTPISQSSPGFALERTLSVPSQPEFSHDVFVPTQSQDAQTHEKSASLPCETESQHLESAPFTLPLQLSVNTENSSCHQLTSEGVEEDSQATQIEELEEPLGVDTSDSVISSHDQRNESKAVPSESQAAAGSKVLSSAESPKRHVECAETEATDLARKSAVSLNVQNVNVNDVKADSKDAGCADMVSCSQPKFDSADLTGKSCVQETPSDATPCSLPSQSMISQTSAVDAVKSSADVSGGAVKSPFVESSSPQPEVGCNSQADKNTMQECERGEEEEDQEVAMEVENAEGTSGMGLVLSQSQLLSPEPMDEESGDKAEDSVICVTDSEKEVASQSKTHSSQPITGQVSVSTNGHEPQTQEKEAHSAPDRLSQTERAGCEPEALKEKSLSDSSGDISFHFTLPKEGDLIGPVVGATPPLISQLKQTLRHSTPIEISSFSEKSDAVVDVSADVVMASSDIVLGGSGGDAADKGDGKLSLRMKLVTPVEEGSSERFSLQKPTPPEEDGSVTKVTTVSQAVTSPSVFTRVRQVHRQQQAEEDSQPGGNTTLSVLCAQTCQRAVSQQTGFDAAGFRSPAGRGEPESPSFRRTVVPSHRRHVRTIQEVRTTITRIITDVYYEDGKEVDRKVTEESEEPVVDCQVLDSDISPCRTGSSSVTSGDLGDISSLSSKASSLQHSSGGTSSSTGLTRPDFIIPASRGFKSMRGGGGGSLQRLRAQGQPQSSSEDEPYSRVLPPRFPVSPTDPELPSHSDSLRSSPEAASSAGSSFIGLRVVAKWSSNGYFYSGRIIKDAGEGRFRLRFDDGYECEVAGKDILLCDPIPLETEVTALLEDEYFSIGVVKGHKTEGPELFYSVEKEGQRQWYNRTSVILSLEQGNKLREQHSLGPYEPTTPLAKASDISLDNLVEGKRRRRGTPGGQNTPNRSSSSSPRTPGTSSKRKLMASEDNQGRPRGGAGGRGPELRVGVCNTSGSGTDVPGQSGDVEDSHGPLPQNTSLFMGFAFMLTASSETDRLTNKLTSEDEEDYVQTGPYNKSYTESQLQAGGGFILPNFNEEQCKAAYQSLLIADQHCRTRKYLLCLASGVPCVSHIWVRDCCKENKLLNYRNYLLPAGVGLDDAIVEWHPRCSPFKGLRALLVFEKPVELWAQLITMGGGSSVRQFQADKDNSDIPAGKYDLVVTDHACPPLLEKSATSQEIPLVSPEWLIQSLICGERLAFDSKPQFCHDYSSSS</sequence>
<feature type="compositionally biased region" description="Low complexity" evidence="19">
    <location>
        <begin position="1191"/>
        <end position="1206"/>
    </location>
</feature>
<dbReference type="GeneTree" id="ENSGT00390000011891"/>
<dbReference type="Gene3D" id="2.30.30.30">
    <property type="match status" value="1"/>
</dbReference>
<feature type="region of interest" description="Disordered" evidence="19">
    <location>
        <begin position="939"/>
        <end position="963"/>
    </location>
</feature>
<dbReference type="Pfam" id="PF09038">
    <property type="entry name" value="53-BP1_Tudor"/>
    <property type="match status" value="1"/>
</dbReference>
<dbReference type="PANTHER" id="PTHR15321">
    <property type="entry name" value="TUMOR SUPPRESSOR P53-BINDING PROTEIN 1"/>
    <property type="match status" value="1"/>
</dbReference>
<keyword evidence="3" id="KW-0158">Chromosome</keyword>
<feature type="compositionally biased region" description="Basic and acidic residues" evidence="19">
    <location>
        <begin position="632"/>
        <end position="642"/>
    </location>
</feature>
<evidence type="ECO:0000256" key="19">
    <source>
        <dbReference type="SAM" id="MobiDB-lite"/>
    </source>
</evidence>
<feature type="region of interest" description="Disordered" evidence="19">
    <location>
        <begin position="373"/>
        <end position="419"/>
    </location>
</feature>
<comment type="subcellular location">
    <subcellularLocation>
        <location evidence="2">Chromosome</location>
        <location evidence="2">Centromere</location>
        <location evidence="2">Kinetochore</location>
    </subcellularLocation>
    <subcellularLocation>
        <location evidence="1">Nucleus</location>
    </subcellularLocation>
</comment>
<dbReference type="GO" id="GO:0045830">
    <property type="term" value="P:positive regulation of isotype switching"/>
    <property type="evidence" value="ECO:0007669"/>
    <property type="project" value="UniProtKB-ARBA"/>
</dbReference>
<dbReference type="Gene3D" id="3.40.50.10190">
    <property type="entry name" value="BRCT domain"/>
    <property type="match status" value="2"/>
</dbReference>
<feature type="region of interest" description="Disordered" evidence="19">
    <location>
        <begin position="976"/>
        <end position="1032"/>
    </location>
</feature>
<feature type="compositionally biased region" description="Basic and acidic residues" evidence="19">
    <location>
        <begin position="651"/>
        <end position="663"/>
    </location>
</feature>
<feature type="compositionally biased region" description="Acidic residues" evidence="19">
    <location>
        <begin position="547"/>
        <end position="562"/>
    </location>
</feature>
<dbReference type="FunFam" id="3.40.50.10190:FF:000003">
    <property type="entry name" value="Tumor suppressor p53-binding protein 1"/>
    <property type="match status" value="1"/>
</dbReference>
<dbReference type="GO" id="GO:0000077">
    <property type="term" value="P:DNA damage checkpoint signaling"/>
    <property type="evidence" value="ECO:0007669"/>
    <property type="project" value="TreeGrafter"/>
</dbReference>
<feature type="compositionally biased region" description="Basic and acidic residues" evidence="19">
    <location>
        <begin position="252"/>
        <end position="263"/>
    </location>
</feature>
<evidence type="ECO:0000256" key="10">
    <source>
        <dbReference type="ARBA" id="ARBA00022843"/>
    </source>
</evidence>
<keyword evidence="4" id="KW-0488">Methylation</keyword>
<keyword evidence="12" id="KW-0238">DNA-binding</keyword>
<feature type="region of interest" description="Disordered" evidence="19">
    <location>
        <begin position="1153"/>
        <end position="1256"/>
    </location>
</feature>
<evidence type="ECO:0000256" key="14">
    <source>
        <dbReference type="ARBA" id="ARBA00023163"/>
    </source>
</evidence>
<keyword evidence="16" id="KW-0539">Nucleus</keyword>
<evidence type="ECO:0000256" key="9">
    <source>
        <dbReference type="ARBA" id="ARBA00022838"/>
    </source>
</evidence>
<evidence type="ECO:0000259" key="20">
    <source>
        <dbReference type="PROSITE" id="PS50172"/>
    </source>
</evidence>
<dbReference type="InterPro" id="IPR047249">
    <property type="entry name" value="BRCT_p53bp1-like_rpt1"/>
</dbReference>
<keyword evidence="5" id="KW-1017">Isopeptide bond</keyword>
<evidence type="ECO:0000256" key="4">
    <source>
        <dbReference type="ARBA" id="ARBA00022481"/>
    </source>
</evidence>
<dbReference type="GO" id="GO:0000776">
    <property type="term" value="C:kinetochore"/>
    <property type="evidence" value="ECO:0007669"/>
    <property type="project" value="UniProtKB-KW"/>
</dbReference>
<proteinExistence type="predicted"/>
<gene>
    <name evidence="21" type="primary">TP53BP1</name>
    <name evidence="21" type="synonym">tp53bp1</name>
</gene>
<evidence type="ECO:0000256" key="7">
    <source>
        <dbReference type="ARBA" id="ARBA00022737"/>
    </source>
</evidence>
<evidence type="ECO:0000256" key="11">
    <source>
        <dbReference type="ARBA" id="ARBA00023015"/>
    </source>
</evidence>
<evidence type="ECO:0000256" key="6">
    <source>
        <dbReference type="ARBA" id="ARBA00022553"/>
    </source>
</evidence>
<keyword evidence="7" id="KW-0677">Repeat</keyword>
<reference evidence="22" key="1">
    <citation type="submission" date="2012-01" db="EMBL/GenBank/DDBJ databases">
        <title>The Genome Sequence of Oreochromis niloticus (Nile Tilapia).</title>
        <authorList>
            <consortium name="Broad Institute Genome Assembly Team"/>
            <consortium name="Broad Institute Sequencing Platform"/>
            <person name="Di Palma F."/>
            <person name="Johnson J."/>
            <person name="Lander E.S."/>
            <person name="Lindblad-Toh K."/>
        </authorList>
    </citation>
    <scope>NUCLEOTIDE SEQUENCE [LARGE SCALE GENOMIC DNA]</scope>
</reference>
<feature type="compositionally biased region" description="Polar residues" evidence="19">
    <location>
        <begin position="272"/>
        <end position="285"/>
    </location>
</feature>
<evidence type="ECO:0000256" key="17">
    <source>
        <dbReference type="ARBA" id="ARBA00023328"/>
    </source>
</evidence>
<dbReference type="OMA" id="EPCVENR"/>
<dbReference type="SUPFAM" id="SSF63748">
    <property type="entry name" value="Tudor/PWWP/MBT"/>
    <property type="match status" value="2"/>
</dbReference>
<accession>I3JJ07</accession>
<feature type="compositionally biased region" description="Polar residues" evidence="19">
    <location>
        <begin position="399"/>
        <end position="414"/>
    </location>
</feature>
<keyword evidence="9" id="KW-0995">Kinetochore</keyword>
<dbReference type="CDD" id="cd17724">
    <property type="entry name" value="BRCT_p53bp1_rpt2"/>
    <property type="match status" value="1"/>
</dbReference>
<dbReference type="PROSITE" id="PS50172">
    <property type="entry name" value="BRCT"/>
    <property type="match status" value="2"/>
</dbReference>
<dbReference type="FunFam" id="2.30.30.30:FF:000019">
    <property type="entry name" value="Tumor suppressor p53-binding protein 1"/>
    <property type="match status" value="1"/>
</dbReference>
<dbReference type="GO" id="GO:0140005">
    <property type="term" value="F:histone H4K20me2 reader activity"/>
    <property type="evidence" value="ECO:0007669"/>
    <property type="project" value="UniProtKB-ARBA"/>
</dbReference>
<dbReference type="Ensembl" id="ENSONIT00000008856.2">
    <property type="protein sequence ID" value="ENSONIP00000008851.2"/>
    <property type="gene ID" value="ENSONIG00000007015.2"/>
</dbReference>
<protein>
    <recommendedName>
        <fullName evidence="18">TP53-binding protein 1</fullName>
    </recommendedName>
</protein>
<keyword evidence="14" id="KW-0804">Transcription</keyword>
<reference evidence="21" key="3">
    <citation type="submission" date="2025-09" db="UniProtKB">
        <authorList>
            <consortium name="Ensembl"/>
        </authorList>
    </citation>
    <scope>IDENTIFICATION</scope>
</reference>
<dbReference type="Proteomes" id="UP000005207">
    <property type="component" value="Linkage group LG1"/>
</dbReference>
<keyword evidence="22" id="KW-1185">Reference proteome</keyword>
<dbReference type="InterPro" id="IPR036420">
    <property type="entry name" value="BRCT_dom_sf"/>
</dbReference>
<dbReference type="Gene3D" id="2.30.30.140">
    <property type="match status" value="1"/>
</dbReference>
<dbReference type="GO" id="GO:0045944">
    <property type="term" value="P:positive regulation of transcription by RNA polymerase II"/>
    <property type="evidence" value="ECO:0007669"/>
    <property type="project" value="TreeGrafter"/>
</dbReference>
<evidence type="ECO:0000256" key="13">
    <source>
        <dbReference type="ARBA" id="ARBA00023159"/>
    </source>
</evidence>
<dbReference type="InParanoid" id="I3JJ07"/>
<evidence type="ECO:0000256" key="2">
    <source>
        <dbReference type="ARBA" id="ARBA00004629"/>
    </source>
</evidence>
<evidence type="ECO:0000256" key="16">
    <source>
        <dbReference type="ARBA" id="ARBA00023242"/>
    </source>
</evidence>
<dbReference type="InterPro" id="IPR014722">
    <property type="entry name" value="Rib_uL2_dom2"/>
</dbReference>
<keyword evidence="13" id="KW-0010">Activator</keyword>
<evidence type="ECO:0000256" key="8">
    <source>
        <dbReference type="ARBA" id="ARBA00022763"/>
    </source>
</evidence>
<dbReference type="GO" id="GO:0035861">
    <property type="term" value="C:site of double-strand break"/>
    <property type="evidence" value="ECO:0007669"/>
    <property type="project" value="UniProtKB-ARBA"/>
</dbReference>
<dbReference type="FunFam" id="2.30.30.140:FF:000021">
    <property type="entry name" value="Tumor suppressor p53-binding protein 1"/>
    <property type="match status" value="1"/>
</dbReference>
<evidence type="ECO:0000256" key="12">
    <source>
        <dbReference type="ARBA" id="ARBA00023125"/>
    </source>
</evidence>
<feature type="compositionally biased region" description="Low complexity" evidence="19">
    <location>
        <begin position="939"/>
        <end position="960"/>
    </location>
</feature>
<dbReference type="GO" id="GO:0003677">
    <property type="term" value="F:DNA binding"/>
    <property type="evidence" value="ECO:0007669"/>
    <property type="project" value="UniProtKB-KW"/>
</dbReference>
<evidence type="ECO:0000256" key="3">
    <source>
        <dbReference type="ARBA" id="ARBA00022454"/>
    </source>
</evidence>
<organism evidence="21 22">
    <name type="scientific">Oreochromis niloticus</name>
    <name type="common">Nile tilapia</name>
    <name type="synonym">Tilapia nilotica</name>
    <dbReference type="NCBI Taxonomy" id="8128"/>
    <lineage>
        <taxon>Eukaryota</taxon>
        <taxon>Metazoa</taxon>
        <taxon>Chordata</taxon>
        <taxon>Craniata</taxon>
        <taxon>Vertebrata</taxon>
        <taxon>Euteleostomi</taxon>
        <taxon>Actinopterygii</taxon>
        <taxon>Neopterygii</taxon>
        <taxon>Teleostei</taxon>
        <taxon>Neoteleostei</taxon>
        <taxon>Acanthomorphata</taxon>
        <taxon>Ovalentaria</taxon>
        <taxon>Cichlomorphae</taxon>
        <taxon>Cichliformes</taxon>
        <taxon>Cichlidae</taxon>
        <taxon>African cichlids</taxon>
        <taxon>Pseudocrenilabrinae</taxon>
        <taxon>Oreochromini</taxon>
        <taxon>Oreochromis</taxon>
    </lineage>
</organism>
<keyword evidence="10" id="KW-0832">Ubl conjugation</keyword>
<dbReference type="CDD" id="cd17745">
    <property type="entry name" value="BRCT_p53bp1_rpt1"/>
    <property type="match status" value="1"/>
</dbReference>
<keyword evidence="6" id="KW-0597">Phosphoprotein</keyword>
<feature type="region of interest" description="Disordered" evidence="19">
    <location>
        <begin position="308"/>
        <end position="334"/>
    </location>
</feature>
<feature type="region of interest" description="Disordered" evidence="19">
    <location>
        <begin position="513"/>
        <end position="665"/>
    </location>
</feature>
<feature type="compositionally biased region" description="Polar residues" evidence="19">
    <location>
        <begin position="607"/>
        <end position="631"/>
    </location>
</feature>
<keyword evidence="17" id="KW-0137">Centromere</keyword>
<evidence type="ECO:0000313" key="21">
    <source>
        <dbReference type="Ensembl" id="ENSONIP00000008851.2"/>
    </source>
</evidence>
<feature type="domain" description="BRCT" evidence="20">
    <location>
        <begin position="1262"/>
        <end position="1378"/>
    </location>
</feature>